<sequence length="1651" mass="189825">MAMLSHSESRRKYSWWWDSHISPKNSKWLQDNLTDMDAKVKLMIKLIEEDADSFARRAEMYFKKRPELMKLVEEFYRAYRALSERYNHATGELRHAHRTIAKAFPDQLPFELIDDSPSRPSIHNPYTPDTKFPVCALSFDQDGNLIDDASGLSKPMKHEMSSENQNVDCLRKALADMEAEKESVRIKYHQCLTKLSDTETELDNLKRDSVKLDEKAGRAEIEAQTLKEALIQLEVEKNAGLEVEISKVELENKVCRGKISILENIVSVTENEATLLKTKAENAENEVCEFKKAVDDLNKEKEQSAIQYKCCLEKISKLESEIFNSKEDVKRLNNAVLIGNLKLKTAEKANLTLRTEAKNLAKKIEMKDRDLSEKQVELENLTTCLKNEHFCQTQIEATLNSMRNSHSRSQDDQKALAVELENVVRMLRDSETDKQFLENEIEQVRAENQSLNENKVSSSVCIENMQSDIIGLREIKERLEKEVSSHVELSDLLQLEIFNLKEEINVLNKSYRTIAEQVEASGLSPKCFGTSVKSLQEENLKLRDINEHRANENEILLEKVENMQELLNRNTVSQNSVSGEKAALVAEKASLLSQLEPITEAMHKLLEKNAVLENSMSIAKVELEGLREKSKGLEEICELLKSERSFLLTERGTLATKLENVERRLKNMDKRYNGLEKKYADLEKEKNKVNCEVEELKLSLSVEKKERASSKLQSKSKLAGLKNKIQFLQEENSRKKKELEEEIERSLIAQFEITILQKFMKDMEEKNCSLVIECQKHVEASKLAEKLISGLESESLEQQVESELLLDEIERLRLCVYQIFRSLESEPGPDWVAPDKNKVENGRTFLDCILGNIEGLKCSVLKNEDDKQLLLLENLVLQTLLEQLESKGLEIESQKIFLENEFKTVSKMLKTVKNEKDELSEMNGKLKSDVEVSNRNTAMLEAVMKNLNNKHVDFCKDYDKLREVYELANLENKNLLKVFNDLKEEKYLLDENNDAAIIEYLSAANESEVLRNFSEEKVNELKVLLEDLTRQQKVNSRLEQEMNILTEKLEVQQAKNLLLKDCTDKLEREMQGMREYNVCMKKDIVSVKESLLQTEEKLLKSEVKLEAAENLNLNLCKRVDELESDFQDSVRLNENLKTKSFIQKMEIETLCTVKTDLESKLDQLRGKIEEKTICEQILSSELKIWEAEASNFYFDLQVSSVNGILFKSKLQELACVYRVLDIENASKTTEIEEMKGRIFSMESEINGLNSRICAYDPVVAALRGDIMLLEHNALLQKKLKSSSYQETEFSEAPSDPSRSSSETLPENHSLISLQDMHTRIKAVGKLMEETNKPRRSISKRHKEDRSTSGKVEKAVRCLGRDKPKPSDPPKIQKIKTKPSESRNRSSSMLMKDIPLDRVSSSSRKRNSNSRADDQLELTIGESLKLSSSSYKMTDKDIVYDPFENVIKRSSDPPSTDSDVEKDLLVDFSKSTENEQRILDRLASDASKLEKLQMTAKILREKMEETGKKPNKKVDYETVYEQLVEAEETVEYLVDLNGQLVRNVESCSSPDRKSSMKVKEAVRVRRRKVSEQARKGSERIGRLEVEMQKIQYVLVKMEEEKKNKAKGLFFRSKSVVLREFMYNGRRNSGKRKKGPFCGCFRTTSSRDGRAVE</sequence>
<protein>
    <recommendedName>
        <fullName evidence="5">NAB domain-containing protein</fullName>
    </recommendedName>
</protein>
<reference evidence="7" key="1">
    <citation type="journal article" date="2024" name="IScience">
        <title>Strigolactones Initiate the Formation of Haustorium-like Structures in Castilleja.</title>
        <authorList>
            <person name="Buerger M."/>
            <person name="Peterson D."/>
            <person name="Chory J."/>
        </authorList>
    </citation>
    <scope>NUCLEOTIDE SEQUENCE [LARGE SCALE GENOMIC DNA]</scope>
</reference>
<keyword evidence="7" id="KW-1185">Reference proteome</keyword>
<feature type="coiled-coil region" evidence="3">
    <location>
        <begin position="881"/>
        <end position="929"/>
    </location>
</feature>
<feature type="coiled-coil region" evidence="3">
    <location>
        <begin position="1011"/>
        <end position="1055"/>
    </location>
</feature>
<evidence type="ECO:0000256" key="3">
    <source>
        <dbReference type="SAM" id="Coils"/>
    </source>
</evidence>
<dbReference type="Proteomes" id="UP001632038">
    <property type="component" value="Unassembled WGS sequence"/>
</dbReference>
<comment type="caution">
    <text evidence="6">The sequence shown here is derived from an EMBL/GenBank/DDBJ whole genome shotgun (WGS) entry which is preliminary data.</text>
</comment>
<dbReference type="EMBL" id="JAVIJP010000047">
    <property type="protein sequence ID" value="KAL3626311.1"/>
    <property type="molecule type" value="Genomic_DNA"/>
</dbReference>
<feature type="coiled-coil region" evidence="3">
    <location>
        <begin position="1091"/>
        <end position="1139"/>
    </location>
</feature>
<feature type="domain" description="NAB" evidence="5">
    <location>
        <begin position="13"/>
        <end position="93"/>
    </location>
</feature>
<feature type="region of interest" description="Disordered" evidence="4">
    <location>
        <begin position="1286"/>
        <end position="1413"/>
    </location>
</feature>
<dbReference type="InterPro" id="IPR011684">
    <property type="entry name" value="NAB"/>
</dbReference>
<feature type="compositionally biased region" description="Basic and acidic residues" evidence="4">
    <location>
        <begin position="1341"/>
        <end position="1367"/>
    </location>
</feature>
<comment type="similarity">
    <text evidence="2">Belongs to the NET family.</text>
</comment>
<name>A0ABD3CAG7_9LAMI</name>
<evidence type="ECO:0000259" key="5">
    <source>
        <dbReference type="PROSITE" id="PS51774"/>
    </source>
</evidence>
<feature type="coiled-coil region" evidence="3">
    <location>
        <begin position="420"/>
        <end position="482"/>
    </location>
</feature>
<feature type="coiled-coil region" evidence="3">
    <location>
        <begin position="266"/>
        <end position="363"/>
    </location>
</feature>
<organism evidence="6 7">
    <name type="scientific">Castilleja foliolosa</name>
    <dbReference type="NCBI Taxonomy" id="1961234"/>
    <lineage>
        <taxon>Eukaryota</taxon>
        <taxon>Viridiplantae</taxon>
        <taxon>Streptophyta</taxon>
        <taxon>Embryophyta</taxon>
        <taxon>Tracheophyta</taxon>
        <taxon>Spermatophyta</taxon>
        <taxon>Magnoliopsida</taxon>
        <taxon>eudicotyledons</taxon>
        <taxon>Gunneridae</taxon>
        <taxon>Pentapetalae</taxon>
        <taxon>asterids</taxon>
        <taxon>lamiids</taxon>
        <taxon>Lamiales</taxon>
        <taxon>Orobanchaceae</taxon>
        <taxon>Pedicularideae</taxon>
        <taxon>Castillejinae</taxon>
        <taxon>Castilleja</taxon>
    </lineage>
</organism>
<feature type="compositionally biased region" description="Low complexity" evidence="4">
    <location>
        <begin position="1290"/>
        <end position="1302"/>
    </location>
</feature>
<dbReference type="InterPro" id="IPR051861">
    <property type="entry name" value="NET_actin-binding_domain"/>
</dbReference>
<feature type="compositionally biased region" description="Polar residues" evidence="4">
    <location>
        <begin position="1303"/>
        <end position="1312"/>
    </location>
</feature>
<dbReference type="PANTHER" id="PTHR32258">
    <property type="entry name" value="PROTEIN NETWORKED 4A"/>
    <property type="match status" value="1"/>
</dbReference>
<proteinExistence type="inferred from homology"/>
<evidence type="ECO:0000313" key="6">
    <source>
        <dbReference type="EMBL" id="KAL3626311.1"/>
    </source>
</evidence>
<feature type="coiled-coil region" evidence="3">
    <location>
        <begin position="609"/>
        <end position="749"/>
    </location>
</feature>
<accession>A0ABD3CAG7</accession>
<evidence type="ECO:0000256" key="1">
    <source>
        <dbReference type="ARBA" id="ARBA00023054"/>
    </source>
</evidence>
<evidence type="ECO:0000313" key="7">
    <source>
        <dbReference type="Proteomes" id="UP001632038"/>
    </source>
</evidence>
<feature type="coiled-coil region" evidence="3">
    <location>
        <begin position="160"/>
        <end position="236"/>
    </location>
</feature>
<evidence type="ECO:0000256" key="4">
    <source>
        <dbReference type="SAM" id="MobiDB-lite"/>
    </source>
</evidence>
<keyword evidence="1 3" id="KW-0175">Coiled coil</keyword>
<evidence type="ECO:0000256" key="2">
    <source>
        <dbReference type="ARBA" id="ARBA00038006"/>
    </source>
</evidence>
<gene>
    <name evidence="6" type="ORF">CASFOL_029860</name>
</gene>
<dbReference type="PANTHER" id="PTHR32258:SF6">
    <property type="entry name" value="PROTEIN NETWORKED 1A"/>
    <property type="match status" value="1"/>
</dbReference>
<dbReference type="Pfam" id="PF07765">
    <property type="entry name" value="KIP1"/>
    <property type="match status" value="1"/>
</dbReference>
<dbReference type="PROSITE" id="PS51774">
    <property type="entry name" value="NAB"/>
    <property type="match status" value="1"/>
</dbReference>